<dbReference type="RefSeq" id="WP_212804669.1">
    <property type="nucleotide sequence ID" value="NZ_AP023354.1"/>
</dbReference>
<dbReference type="AlphaFoldDB" id="A0A810L5J4"/>
<dbReference type="EMBL" id="AP023354">
    <property type="protein sequence ID" value="BCJ29656.1"/>
    <property type="molecule type" value="Genomic_DNA"/>
</dbReference>
<evidence type="ECO:0000313" key="1">
    <source>
        <dbReference type="EMBL" id="BCJ29656.1"/>
    </source>
</evidence>
<gene>
    <name evidence="1" type="ORF">Asera_37640</name>
</gene>
<proteinExistence type="predicted"/>
<dbReference type="KEGG" id="aser:Asera_37640"/>
<evidence type="ECO:0000313" key="2">
    <source>
        <dbReference type="Proteomes" id="UP000680750"/>
    </source>
</evidence>
<sequence length="113" mass="12334">MFDIPCAFRRISTAIADQDYPLALRAIEDARSVLDETARLARLSIPEGAVSHDPRDCAGRVTRGADRSGSGCRRRVAHAVKASFDAHERAEIRAFRRRLAARDRDASGSGGGR</sequence>
<protein>
    <submittedName>
        <fullName evidence="1">Uncharacterized protein</fullName>
    </submittedName>
</protein>
<accession>A0A810L5J4</accession>
<name>A0A810L5J4_9ACTN</name>
<organism evidence="1 2">
    <name type="scientific">Actinocatenispora sera</name>
    <dbReference type="NCBI Taxonomy" id="390989"/>
    <lineage>
        <taxon>Bacteria</taxon>
        <taxon>Bacillati</taxon>
        <taxon>Actinomycetota</taxon>
        <taxon>Actinomycetes</taxon>
        <taxon>Micromonosporales</taxon>
        <taxon>Micromonosporaceae</taxon>
        <taxon>Actinocatenispora</taxon>
    </lineage>
</organism>
<dbReference type="Proteomes" id="UP000680750">
    <property type="component" value="Chromosome"/>
</dbReference>
<reference evidence="1" key="1">
    <citation type="submission" date="2020-08" db="EMBL/GenBank/DDBJ databases">
        <title>Whole genome shotgun sequence of Actinocatenispora sera NBRC 101916.</title>
        <authorList>
            <person name="Komaki H."/>
            <person name="Tamura T."/>
        </authorList>
    </citation>
    <scope>NUCLEOTIDE SEQUENCE</scope>
    <source>
        <strain evidence="1">NBRC 101916</strain>
    </source>
</reference>
<keyword evidence="2" id="KW-1185">Reference proteome</keyword>